<dbReference type="EMBL" id="CP126215">
    <property type="protein sequence ID" value="WIA17258.1"/>
    <property type="molecule type" value="Genomic_DNA"/>
</dbReference>
<dbReference type="PANTHER" id="PTHR45614:SF232">
    <property type="entry name" value="TRANSCRIPTION FACTOR MYB3R-2"/>
    <property type="match status" value="1"/>
</dbReference>
<dbReference type="InterPro" id="IPR017930">
    <property type="entry name" value="Myb_dom"/>
</dbReference>
<reference evidence="3 4" key="1">
    <citation type="submission" date="2023-05" db="EMBL/GenBank/DDBJ databases">
        <title>A 100% complete, gapless, phased diploid assembly of the Scenedesmus obliquus UTEX 3031 genome.</title>
        <authorList>
            <person name="Biondi T.C."/>
            <person name="Hanschen E.R."/>
            <person name="Kwon T."/>
            <person name="Eng W."/>
            <person name="Kruse C.P.S."/>
            <person name="Koehler S.I."/>
            <person name="Kunde Y."/>
            <person name="Gleasner C.D."/>
            <person name="You Mak K.T."/>
            <person name="Polle J."/>
            <person name="Hovde B.T."/>
            <person name="Starkenburg S.R."/>
        </authorList>
    </citation>
    <scope>NUCLEOTIDE SEQUENCE [LARGE SCALE GENOMIC DNA]</scope>
    <source>
        <strain evidence="3 4">DOE0152z</strain>
    </source>
</reference>
<dbReference type="Proteomes" id="UP001244341">
    <property type="component" value="Chromosome 8b"/>
</dbReference>
<dbReference type="Gene3D" id="1.10.10.60">
    <property type="entry name" value="Homeodomain-like"/>
    <property type="match status" value="2"/>
</dbReference>
<dbReference type="Pfam" id="PF00249">
    <property type="entry name" value="Myb_DNA-binding"/>
    <property type="match status" value="2"/>
</dbReference>
<evidence type="ECO:0000259" key="2">
    <source>
        <dbReference type="PROSITE" id="PS51294"/>
    </source>
</evidence>
<feature type="domain" description="Myb-like" evidence="1">
    <location>
        <begin position="1"/>
        <end position="46"/>
    </location>
</feature>
<feature type="domain" description="Myb-like" evidence="1">
    <location>
        <begin position="47"/>
        <end position="97"/>
    </location>
</feature>
<dbReference type="InterPro" id="IPR001005">
    <property type="entry name" value="SANT/Myb"/>
</dbReference>
<proteinExistence type="predicted"/>
<name>A0ABY8U9C4_TETOB</name>
<dbReference type="PANTHER" id="PTHR45614">
    <property type="entry name" value="MYB PROTEIN-RELATED"/>
    <property type="match status" value="1"/>
</dbReference>
<dbReference type="SUPFAM" id="SSF46689">
    <property type="entry name" value="Homeodomain-like"/>
    <property type="match status" value="1"/>
</dbReference>
<dbReference type="SMART" id="SM00717">
    <property type="entry name" value="SANT"/>
    <property type="match status" value="2"/>
</dbReference>
<dbReference type="PROSITE" id="PS51294">
    <property type="entry name" value="HTH_MYB"/>
    <property type="match status" value="2"/>
</dbReference>
<dbReference type="InterPro" id="IPR050560">
    <property type="entry name" value="MYB_TF"/>
</dbReference>
<accession>A0ABY8U9C4</accession>
<organism evidence="3 4">
    <name type="scientific">Tetradesmus obliquus</name>
    <name type="common">Green alga</name>
    <name type="synonym">Acutodesmus obliquus</name>
    <dbReference type="NCBI Taxonomy" id="3088"/>
    <lineage>
        <taxon>Eukaryota</taxon>
        <taxon>Viridiplantae</taxon>
        <taxon>Chlorophyta</taxon>
        <taxon>core chlorophytes</taxon>
        <taxon>Chlorophyceae</taxon>
        <taxon>CS clade</taxon>
        <taxon>Sphaeropleales</taxon>
        <taxon>Scenedesmaceae</taxon>
        <taxon>Tetradesmus</taxon>
    </lineage>
</organism>
<dbReference type="PROSITE" id="PS50090">
    <property type="entry name" value="MYB_LIKE"/>
    <property type="match status" value="2"/>
</dbReference>
<dbReference type="CDD" id="cd00167">
    <property type="entry name" value="SANT"/>
    <property type="match status" value="2"/>
</dbReference>
<dbReference type="InterPro" id="IPR009057">
    <property type="entry name" value="Homeodomain-like_sf"/>
</dbReference>
<evidence type="ECO:0000313" key="4">
    <source>
        <dbReference type="Proteomes" id="UP001244341"/>
    </source>
</evidence>
<evidence type="ECO:0000259" key="1">
    <source>
        <dbReference type="PROSITE" id="PS50090"/>
    </source>
</evidence>
<protein>
    <submittedName>
        <fullName evidence="3">Uncharacterized protein</fullName>
    </submittedName>
</protein>
<feature type="domain" description="HTH myb-type" evidence="2">
    <location>
        <begin position="47"/>
        <end position="101"/>
    </location>
</feature>
<gene>
    <name evidence="3" type="ORF">OEZ85_014131</name>
</gene>
<keyword evidence="4" id="KW-1185">Reference proteome</keyword>
<evidence type="ECO:0000313" key="3">
    <source>
        <dbReference type="EMBL" id="WIA17258.1"/>
    </source>
</evidence>
<feature type="domain" description="HTH myb-type" evidence="2">
    <location>
        <begin position="1"/>
        <end position="46"/>
    </location>
</feature>
<sequence>MLIKLVKKFGEGCWSPIAKALNEAFDKSDDQGRIGKQCRERWNHHLRPDIKKDAWTEEEEAQLVEAHKELGNKWSDIARLLPGRTENAVKNHWNATLRRKEAAAPEGAPQLADLGDAAAGAASAVVEAQESEELEHTLMWLQSADDQSALLNLNDWDMMGPSDVHTSLCRDTGAAAPKAAAAAAAPAAAATCSEEPAATALAAAAGTTAAAAPSTSHASCSGGLDLGVPGGAAAAAAAAASSAALAETPTYATSQPCAGLAGAAAAPQQQQQQPVDAAGLGAAAASAAGFDALLLQPLVQPQVMVTVTGRALPSMEQTLALLAAPMPAGSTRKAPETYLEVSTFTSRGPQAISPHKVMFQLAVLGLPSKMADAGCLPAAAAAAAPGSMGVDAQAQMQMLRSVPAATLAADLQALLRHLAHNMRRSADVGRVVVCVRLDASVGAGEPGLVIATTAGSKEQATAAVRGLVNQLALVYA</sequence>